<accession>A0A0G4HF34</accession>
<evidence type="ECO:0008006" key="8">
    <source>
        <dbReference type="Google" id="ProtNLM"/>
    </source>
</evidence>
<evidence type="ECO:0000256" key="3">
    <source>
        <dbReference type="ARBA" id="ARBA00022989"/>
    </source>
</evidence>
<evidence type="ECO:0000256" key="4">
    <source>
        <dbReference type="ARBA" id="ARBA00023136"/>
    </source>
</evidence>
<reference evidence="7" key="1">
    <citation type="submission" date="2014-11" db="EMBL/GenBank/DDBJ databases">
        <authorList>
            <person name="Otto D Thomas"/>
            <person name="Naeem Raeece"/>
        </authorList>
    </citation>
    <scope>NUCLEOTIDE SEQUENCE</scope>
</reference>
<keyword evidence="2 6" id="KW-0812">Transmembrane</keyword>
<sequence length="226" mass="24147">MRAQSAASSSEPSSSTASARPEVGESGKNLECLYALQSADDDTLERLARDPALVESLRLLRMKVGVSEVTVPSQQSTVERGEEESSFHQKLRTYAFVSAVPFVGFGFLDNSIMLIAGDFFDVFLGSLLGISTLAAAALGNMVGDVSGIWLGGSIEAAARRLGLPDPNMSAAERATNSAVLAKTSGRVLGICLGCCLGMFPLFWPENKRLWPARPHEEELQAQHQEG</sequence>
<dbReference type="Pfam" id="PF10507">
    <property type="entry name" value="TMEM65"/>
    <property type="match status" value="1"/>
</dbReference>
<dbReference type="VEuPathDB" id="CryptoDB:Cvel_26962"/>
<comment type="subcellular location">
    <subcellularLocation>
        <location evidence="1">Membrane</location>
        <topology evidence="1">Multi-pass membrane protein</topology>
    </subcellularLocation>
</comment>
<dbReference type="PhylomeDB" id="A0A0G4HF34"/>
<protein>
    <recommendedName>
        <fullName evidence="8">Transmembrane protein 65</fullName>
    </recommendedName>
</protein>
<dbReference type="GO" id="GO:0005739">
    <property type="term" value="C:mitochondrion"/>
    <property type="evidence" value="ECO:0007669"/>
    <property type="project" value="TreeGrafter"/>
</dbReference>
<name>A0A0G4HF34_9ALVE</name>
<feature type="transmembrane region" description="Helical" evidence="6">
    <location>
        <begin position="94"/>
        <end position="116"/>
    </location>
</feature>
<evidence type="ECO:0000256" key="2">
    <source>
        <dbReference type="ARBA" id="ARBA00022692"/>
    </source>
</evidence>
<evidence type="ECO:0000256" key="1">
    <source>
        <dbReference type="ARBA" id="ARBA00004141"/>
    </source>
</evidence>
<gene>
    <name evidence="7" type="ORF">Cvel_26962</name>
</gene>
<dbReference type="AlphaFoldDB" id="A0A0G4HF34"/>
<evidence type="ECO:0000256" key="6">
    <source>
        <dbReference type="SAM" id="Phobius"/>
    </source>
</evidence>
<keyword evidence="3 6" id="KW-1133">Transmembrane helix</keyword>
<dbReference type="PANTHER" id="PTHR21706">
    <property type="entry name" value="TRANSMEMBRANE PROTEIN 65"/>
    <property type="match status" value="1"/>
</dbReference>
<dbReference type="InterPro" id="IPR019537">
    <property type="entry name" value="TMEM65"/>
</dbReference>
<feature type="compositionally biased region" description="Low complexity" evidence="5">
    <location>
        <begin position="1"/>
        <end position="19"/>
    </location>
</feature>
<proteinExistence type="predicted"/>
<feature type="transmembrane region" description="Helical" evidence="6">
    <location>
        <begin position="122"/>
        <end position="142"/>
    </location>
</feature>
<evidence type="ECO:0000313" key="7">
    <source>
        <dbReference type="EMBL" id="CEM42691.1"/>
    </source>
</evidence>
<dbReference type="GO" id="GO:0016020">
    <property type="term" value="C:membrane"/>
    <property type="evidence" value="ECO:0007669"/>
    <property type="project" value="UniProtKB-SubCell"/>
</dbReference>
<feature type="region of interest" description="Disordered" evidence="5">
    <location>
        <begin position="1"/>
        <end position="25"/>
    </location>
</feature>
<dbReference type="PANTHER" id="PTHR21706:SF15">
    <property type="entry name" value="TRANSMEMBRANE PROTEIN 65"/>
    <property type="match status" value="1"/>
</dbReference>
<feature type="transmembrane region" description="Helical" evidence="6">
    <location>
        <begin position="187"/>
        <end position="203"/>
    </location>
</feature>
<keyword evidence="4 6" id="KW-0472">Membrane</keyword>
<organism evidence="7">
    <name type="scientific">Chromera velia CCMP2878</name>
    <dbReference type="NCBI Taxonomy" id="1169474"/>
    <lineage>
        <taxon>Eukaryota</taxon>
        <taxon>Sar</taxon>
        <taxon>Alveolata</taxon>
        <taxon>Colpodellida</taxon>
        <taxon>Chromeraceae</taxon>
        <taxon>Chromera</taxon>
    </lineage>
</organism>
<dbReference type="EMBL" id="CDMZ01002511">
    <property type="protein sequence ID" value="CEM42691.1"/>
    <property type="molecule type" value="Genomic_DNA"/>
</dbReference>
<evidence type="ECO:0000256" key="5">
    <source>
        <dbReference type="SAM" id="MobiDB-lite"/>
    </source>
</evidence>